<evidence type="ECO:0000313" key="2">
    <source>
        <dbReference type="Proteomes" id="UP000509346"/>
    </source>
</evidence>
<evidence type="ECO:0000313" key="1">
    <source>
        <dbReference type="EMBL" id="QLH82336.1"/>
    </source>
</evidence>
<sequence>MSDNEHREIKFADELVAPLLDGEKEATVRYDGFRGVGVGDTLLGTTTDGTPFAELEITRTATVLAVEAHDVIEVFGAKYSSTCPEDVIKSLNKHYDESIGPGTTVQVLVYEVQNRLDTNY</sequence>
<proteinExistence type="predicted"/>
<dbReference type="KEGG" id="hpel:HZS54_12240"/>
<protein>
    <recommendedName>
        <fullName evidence="3">ASCH domain-containing protein</fullName>
    </recommendedName>
</protein>
<dbReference type="GeneID" id="56083371"/>
<dbReference type="InterPro" id="IPR015947">
    <property type="entry name" value="PUA-like_sf"/>
</dbReference>
<dbReference type="Proteomes" id="UP000509346">
    <property type="component" value="Chromosome"/>
</dbReference>
<keyword evidence="2" id="KW-1185">Reference proteome</keyword>
<dbReference type="EMBL" id="CP058909">
    <property type="protein sequence ID" value="QLH82336.1"/>
    <property type="molecule type" value="Genomic_DNA"/>
</dbReference>
<dbReference type="RefSeq" id="WP_179922804.1">
    <property type="nucleotide sequence ID" value="NZ_CP058909.1"/>
</dbReference>
<reference evidence="1 2" key="1">
    <citation type="submission" date="2020-07" db="EMBL/GenBank/DDBJ databases">
        <title>Halosimplex litoreum sp. nov. and Halosimplex rubrum sp. nov., isolated from different salt environments.</title>
        <authorList>
            <person name="Cui H."/>
        </authorList>
    </citation>
    <scope>NUCLEOTIDE SEQUENCE [LARGE SCALE GENOMIC DNA]</scope>
    <source>
        <strain evidence="1 2">R2</strain>
    </source>
</reference>
<organism evidence="1 2">
    <name type="scientific">Halosimplex pelagicum</name>
    <dbReference type="NCBI Taxonomy" id="869886"/>
    <lineage>
        <taxon>Archaea</taxon>
        <taxon>Methanobacteriati</taxon>
        <taxon>Methanobacteriota</taxon>
        <taxon>Stenosarchaea group</taxon>
        <taxon>Halobacteria</taxon>
        <taxon>Halobacteriales</taxon>
        <taxon>Haloarculaceae</taxon>
        <taxon>Halosimplex</taxon>
    </lineage>
</organism>
<dbReference type="AlphaFoldDB" id="A0A7D5TH06"/>
<dbReference type="SUPFAM" id="SSF88697">
    <property type="entry name" value="PUA domain-like"/>
    <property type="match status" value="1"/>
</dbReference>
<accession>A0A7D5TH06</accession>
<dbReference type="Gene3D" id="2.30.130.30">
    <property type="entry name" value="Hypothetical protein"/>
    <property type="match status" value="1"/>
</dbReference>
<name>A0A7D5TH06_9EURY</name>
<evidence type="ECO:0008006" key="3">
    <source>
        <dbReference type="Google" id="ProtNLM"/>
    </source>
</evidence>
<gene>
    <name evidence="1" type="ORF">HZS54_12240</name>
</gene>